<comment type="catalytic activity">
    <reaction evidence="5">
        <text>2 GTP = 3',3'-c-di-GMP + 2 diphosphate</text>
        <dbReference type="Rhea" id="RHEA:24898"/>
        <dbReference type="ChEBI" id="CHEBI:33019"/>
        <dbReference type="ChEBI" id="CHEBI:37565"/>
        <dbReference type="ChEBI" id="CHEBI:58805"/>
        <dbReference type="EC" id="2.7.7.65"/>
    </reaction>
</comment>
<dbReference type="FunFam" id="3.30.70.270:FF:000001">
    <property type="entry name" value="Diguanylate cyclase domain protein"/>
    <property type="match status" value="1"/>
</dbReference>
<dbReference type="Pfam" id="PF17158">
    <property type="entry name" value="MASE4"/>
    <property type="match status" value="1"/>
</dbReference>
<dbReference type="InterPro" id="IPR043128">
    <property type="entry name" value="Rev_trsase/Diguanyl_cyclase"/>
</dbReference>
<feature type="transmembrane region" description="Helical" evidence="6">
    <location>
        <begin position="148"/>
        <end position="169"/>
    </location>
</feature>
<reference evidence="8" key="1">
    <citation type="submission" date="2019-11" db="EMBL/GenBank/DDBJ databases">
        <authorList>
            <person name="Feng L."/>
        </authorList>
    </citation>
    <scope>NUCLEOTIDE SEQUENCE</scope>
    <source>
        <strain evidence="8">KOxytocaLFYP65</strain>
    </source>
</reference>
<dbReference type="InterPro" id="IPR000160">
    <property type="entry name" value="GGDEF_dom"/>
</dbReference>
<feature type="transmembrane region" description="Helical" evidence="6">
    <location>
        <begin position="43"/>
        <end position="62"/>
    </location>
</feature>
<keyword evidence="6" id="KW-0472">Membrane</keyword>
<keyword evidence="6" id="KW-1133">Transmembrane helix</keyword>
<comment type="pathway">
    <text evidence="2">Purine metabolism; 3',5'-cyclic di-GMP biosynthesis.</text>
</comment>
<dbReference type="GO" id="GO:0005525">
    <property type="term" value="F:GTP binding"/>
    <property type="evidence" value="ECO:0007669"/>
    <property type="project" value="UniProtKB-KW"/>
</dbReference>
<evidence type="ECO:0000256" key="3">
    <source>
        <dbReference type="ARBA" id="ARBA00012528"/>
    </source>
</evidence>
<keyword evidence="4" id="KW-0342">GTP-binding</keyword>
<protein>
    <recommendedName>
        <fullName evidence="3">diguanylate cyclase</fullName>
        <ecNumber evidence="3">2.7.7.65</ecNumber>
    </recommendedName>
</protein>
<keyword evidence="6" id="KW-0812">Transmembrane</keyword>
<dbReference type="AlphaFoldDB" id="A0A6N3CC89"/>
<feature type="transmembrane region" description="Helical" evidence="6">
    <location>
        <begin position="12"/>
        <end position="37"/>
    </location>
</feature>
<feature type="transmembrane region" description="Helical" evidence="6">
    <location>
        <begin position="115"/>
        <end position="136"/>
    </location>
</feature>
<evidence type="ECO:0000256" key="1">
    <source>
        <dbReference type="ARBA" id="ARBA00001946"/>
    </source>
</evidence>
<dbReference type="CDD" id="cd01949">
    <property type="entry name" value="GGDEF"/>
    <property type="match status" value="1"/>
</dbReference>
<name>A0A6N3CC89_KLEOX</name>
<keyword evidence="8" id="KW-0808">Transferase</keyword>
<evidence type="ECO:0000256" key="6">
    <source>
        <dbReference type="SAM" id="Phobius"/>
    </source>
</evidence>
<dbReference type="PANTHER" id="PTHR45138:SF9">
    <property type="entry name" value="DIGUANYLATE CYCLASE DGCM-RELATED"/>
    <property type="match status" value="1"/>
</dbReference>
<evidence type="ECO:0000313" key="8">
    <source>
        <dbReference type="EMBL" id="VYU13575.1"/>
    </source>
</evidence>
<dbReference type="RefSeq" id="WP_115239489.1">
    <property type="nucleotide sequence ID" value="NZ_CACRTM010000023.1"/>
</dbReference>
<feature type="transmembrane region" description="Helical" evidence="6">
    <location>
        <begin position="256"/>
        <end position="277"/>
    </location>
</feature>
<dbReference type="SMART" id="SM00267">
    <property type="entry name" value="GGDEF"/>
    <property type="match status" value="1"/>
</dbReference>
<dbReference type="GO" id="GO:1902201">
    <property type="term" value="P:negative regulation of bacterial-type flagellum-dependent cell motility"/>
    <property type="evidence" value="ECO:0007669"/>
    <property type="project" value="TreeGrafter"/>
</dbReference>
<proteinExistence type="predicted"/>
<dbReference type="GO" id="GO:0005886">
    <property type="term" value="C:plasma membrane"/>
    <property type="evidence" value="ECO:0007669"/>
    <property type="project" value="TreeGrafter"/>
</dbReference>
<dbReference type="PROSITE" id="PS50887">
    <property type="entry name" value="GGDEF"/>
    <property type="match status" value="1"/>
</dbReference>
<evidence type="ECO:0000256" key="4">
    <source>
        <dbReference type="ARBA" id="ARBA00023134"/>
    </source>
</evidence>
<keyword evidence="4" id="KW-0547">Nucleotide-binding</keyword>
<accession>A0A6N3CC89</accession>
<feature type="transmembrane region" description="Helical" evidence="6">
    <location>
        <begin position="197"/>
        <end position="215"/>
    </location>
</feature>
<feature type="transmembrane region" description="Helical" evidence="6">
    <location>
        <begin position="222"/>
        <end position="244"/>
    </location>
</feature>
<feature type="transmembrane region" description="Helical" evidence="6">
    <location>
        <begin position="74"/>
        <end position="95"/>
    </location>
</feature>
<comment type="cofactor">
    <cofactor evidence="1">
        <name>Mg(2+)</name>
        <dbReference type="ChEBI" id="CHEBI:18420"/>
    </cofactor>
</comment>
<dbReference type="InterPro" id="IPR029787">
    <property type="entry name" value="Nucleotide_cyclase"/>
</dbReference>
<evidence type="ECO:0000256" key="2">
    <source>
        <dbReference type="ARBA" id="ARBA00004665"/>
    </source>
</evidence>
<keyword evidence="8" id="KW-0548">Nucleotidyltransferase</keyword>
<evidence type="ECO:0000259" key="7">
    <source>
        <dbReference type="PROSITE" id="PS50887"/>
    </source>
</evidence>
<dbReference type="EMBL" id="CACRTM010000023">
    <property type="protein sequence ID" value="VYU13575.1"/>
    <property type="molecule type" value="Genomic_DNA"/>
</dbReference>
<gene>
    <name evidence="8" type="primary">ycdT_2</name>
    <name evidence="8" type="ORF">KOLFYP65_00614</name>
</gene>
<dbReference type="Pfam" id="PF00990">
    <property type="entry name" value="GGDEF"/>
    <property type="match status" value="1"/>
</dbReference>
<dbReference type="InterPro" id="IPR033424">
    <property type="entry name" value="MASE4"/>
</dbReference>
<dbReference type="NCBIfam" id="TIGR00254">
    <property type="entry name" value="GGDEF"/>
    <property type="match status" value="1"/>
</dbReference>
<dbReference type="PANTHER" id="PTHR45138">
    <property type="entry name" value="REGULATORY COMPONENTS OF SENSORY TRANSDUCTION SYSTEM"/>
    <property type="match status" value="1"/>
</dbReference>
<dbReference type="Gene3D" id="3.30.70.270">
    <property type="match status" value="1"/>
</dbReference>
<dbReference type="SUPFAM" id="SSF55073">
    <property type="entry name" value="Nucleotide cyclase"/>
    <property type="match status" value="1"/>
</dbReference>
<evidence type="ECO:0000256" key="5">
    <source>
        <dbReference type="ARBA" id="ARBA00034247"/>
    </source>
</evidence>
<feature type="domain" description="GGDEF" evidence="7">
    <location>
        <begin position="320"/>
        <end position="450"/>
    </location>
</feature>
<organism evidence="8">
    <name type="scientific">Klebsiella oxytoca</name>
    <dbReference type="NCBI Taxonomy" id="571"/>
    <lineage>
        <taxon>Bacteria</taxon>
        <taxon>Pseudomonadati</taxon>
        <taxon>Pseudomonadota</taxon>
        <taxon>Gammaproteobacteria</taxon>
        <taxon>Enterobacterales</taxon>
        <taxon>Enterobacteriaceae</taxon>
        <taxon>Klebsiella/Raoultella group</taxon>
        <taxon>Klebsiella</taxon>
    </lineage>
</organism>
<dbReference type="InterPro" id="IPR050469">
    <property type="entry name" value="Diguanylate_Cyclase"/>
</dbReference>
<dbReference type="GO" id="GO:0043709">
    <property type="term" value="P:cell adhesion involved in single-species biofilm formation"/>
    <property type="evidence" value="ECO:0007669"/>
    <property type="project" value="TreeGrafter"/>
</dbReference>
<dbReference type="EC" id="2.7.7.65" evidence="3"/>
<dbReference type="GO" id="GO:0052621">
    <property type="term" value="F:diguanylate cyclase activity"/>
    <property type="evidence" value="ECO:0007669"/>
    <property type="project" value="UniProtKB-EC"/>
</dbReference>
<sequence length="450" mass="51194">MFINLKRLPDRLFLYAVVCGFSIATINFVTGSLIHRISTTSSMLFPVLTISLMGFHIMIACFMGMKYLCDKKQLYLAPIAFAFACSALLMLGTIGSYPDWLVCAQGRVINQNDALIFYFFRNVMMAVLFITSIVLYRLRHRTTHSGKIHGLVLLGCFILIAATLILSWIHSSNSPLLSIEFIDNLTYTFTPLWHNRVGWVLIGTWSFTLILLISLTRLRNIFWYSGAFFCTAYIFTLLVLLSTVNGNAHSWNQARLFETLSTLFLILVLLVDVFILYRESNERYVRSYQNSIRDPLTRLYNRSYFYDTLNQRLTKVSASQPLSVIVCDLDRFKRINDTYGHVQGDKVIQFAASVLQNNVRQEDIAARIGGEEFALLLVKIGANEALAIAERIRLSVSEQHEGLPERMTISMGVFTTQDAHVAAEECVKRADTAMYEAKNTGRNRVVVWQA</sequence>